<dbReference type="EMBL" id="PDOB01000019">
    <property type="protein sequence ID" value="PIL39398.1"/>
    <property type="molecule type" value="Genomic_DNA"/>
</dbReference>
<gene>
    <name evidence="2" type="ORF">CR103_13020</name>
</gene>
<dbReference type="OrthoDB" id="9798249at2"/>
<dbReference type="Proteomes" id="UP000228593">
    <property type="component" value="Unassembled WGS sequence"/>
</dbReference>
<evidence type="ECO:0000313" key="3">
    <source>
        <dbReference type="Proteomes" id="UP000228593"/>
    </source>
</evidence>
<feature type="domain" description="Glycosyltransferase 2-like" evidence="1">
    <location>
        <begin position="2"/>
        <end position="67"/>
    </location>
</feature>
<organism evidence="2 3">
    <name type="scientific">Massilia psychrophila</name>
    <dbReference type="NCBI Taxonomy" id="1603353"/>
    <lineage>
        <taxon>Bacteria</taxon>
        <taxon>Pseudomonadati</taxon>
        <taxon>Pseudomonadota</taxon>
        <taxon>Betaproteobacteria</taxon>
        <taxon>Burkholderiales</taxon>
        <taxon>Oxalobacteraceae</taxon>
        <taxon>Telluria group</taxon>
        <taxon>Massilia</taxon>
    </lineage>
</organism>
<dbReference type="InterPro" id="IPR029044">
    <property type="entry name" value="Nucleotide-diphossugar_trans"/>
</dbReference>
<dbReference type="SUPFAM" id="SSF53448">
    <property type="entry name" value="Nucleotide-diphospho-sugar transferases"/>
    <property type="match status" value="1"/>
</dbReference>
<evidence type="ECO:0000259" key="1">
    <source>
        <dbReference type="Pfam" id="PF00535"/>
    </source>
</evidence>
<name>A0A2G8T115_9BURK</name>
<dbReference type="InterPro" id="IPR001173">
    <property type="entry name" value="Glyco_trans_2-like"/>
</dbReference>
<proteinExistence type="predicted"/>
<dbReference type="CDD" id="cd00761">
    <property type="entry name" value="Glyco_tranf_GTA_type"/>
    <property type="match status" value="1"/>
</dbReference>
<dbReference type="Gene3D" id="3.90.550.10">
    <property type="entry name" value="Spore Coat Polysaccharide Biosynthesis Protein SpsA, Chain A"/>
    <property type="match status" value="1"/>
</dbReference>
<dbReference type="Pfam" id="PF00535">
    <property type="entry name" value="Glycos_transf_2"/>
    <property type="match status" value="1"/>
</dbReference>
<accession>A0A2G8T115</accession>
<keyword evidence="3" id="KW-1185">Reference proteome</keyword>
<evidence type="ECO:0000313" key="2">
    <source>
        <dbReference type="EMBL" id="PIL39398.1"/>
    </source>
</evidence>
<comment type="caution">
    <text evidence="2">The sequence shown here is derived from an EMBL/GenBank/DDBJ whole genome shotgun (WGS) entry which is preliminary data.</text>
</comment>
<reference evidence="2 3" key="1">
    <citation type="submission" date="2017-10" db="EMBL/GenBank/DDBJ databases">
        <title>Massilia psychrophilum sp. nov., a novel purple-pigmented bacterium isolated from Tianshan glacier, Xinjiang Municipality, China.</title>
        <authorList>
            <person name="Wang H."/>
        </authorList>
    </citation>
    <scope>NUCLEOTIDE SEQUENCE [LARGE SCALE GENOMIC DNA]</scope>
    <source>
        <strain evidence="2 3">JCM 30813</strain>
    </source>
</reference>
<dbReference type="AlphaFoldDB" id="A0A2G8T115"/>
<protein>
    <recommendedName>
        <fullName evidence="1">Glycosyltransferase 2-like domain-containing protein</fullName>
    </recommendedName>
</protein>
<sequence>MLGKAVDSVLRQTGNFNVRIIVTDDSSPVPATTELAGRIRDNPGRIVIIEQPNGGPAAARNNGLDHVAPGTDHVAFRIRRRRLFVLA</sequence>